<evidence type="ECO:0000313" key="1">
    <source>
        <dbReference type="EMBL" id="SMY02510.1"/>
    </source>
</evidence>
<name>A0A2H1KRY4_BRELN</name>
<dbReference type="AlphaFoldDB" id="A0A2H1KRY4"/>
<sequence>MIVWSAVGFDQFVATRLISTSHMNSHSVVSTAFKHVRVSAWLVGFATVAEDADQYQRCCFGGSHAQFDNIFPLLGRAIWDATENFERCVNWPVHRASVQGNSTFVVNRYRSSENCVGRVRRYKRKQIESPVFSLGYLLVHVSHLPLKESGRRMNRLSGRGSL</sequence>
<protein>
    <submittedName>
        <fullName evidence="1">Uncharacterized protein</fullName>
    </submittedName>
</protein>
<organism evidence="1 2">
    <name type="scientific">Brevibacterium linens ATCC 9172</name>
    <dbReference type="NCBI Taxonomy" id="1255617"/>
    <lineage>
        <taxon>Bacteria</taxon>
        <taxon>Bacillati</taxon>
        <taxon>Actinomycetota</taxon>
        <taxon>Actinomycetes</taxon>
        <taxon>Micrococcales</taxon>
        <taxon>Brevibacteriaceae</taxon>
        <taxon>Brevibacterium</taxon>
    </lineage>
</organism>
<dbReference type="EMBL" id="FXYY01000048">
    <property type="protein sequence ID" value="SMY02510.1"/>
    <property type="molecule type" value="Genomic_DNA"/>
</dbReference>
<dbReference type="Proteomes" id="UP000234641">
    <property type="component" value="Unassembled WGS sequence"/>
</dbReference>
<reference evidence="1 2" key="1">
    <citation type="submission" date="2017-03" db="EMBL/GenBank/DDBJ databases">
        <authorList>
            <person name="Afonso C.L."/>
            <person name="Miller P.J."/>
            <person name="Scott M.A."/>
            <person name="Spackman E."/>
            <person name="Goraichik I."/>
            <person name="Dimitrov K.M."/>
            <person name="Suarez D.L."/>
            <person name="Swayne D.E."/>
        </authorList>
    </citation>
    <scope>NUCLEOTIDE SEQUENCE [LARGE SCALE GENOMIC DNA]</scope>
    <source>
        <strain evidence="1 2">ATCC 9172</strain>
    </source>
</reference>
<proteinExistence type="predicted"/>
<evidence type="ECO:0000313" key="2">
    <source>
        <dbReference type="Proteomes" id="UP000234641"/>
    </source>
</evidence>
<accession>A0A2H1KRY4</accession>
<gene>
    <name evidence="1" type="ORF">BLIN9172_03491</name>
</gene>